<feature type="domain" description="Type II secretion system protein GspF" evidence="9">
    <location>
        <begin position="67"/>
        <end position="187"/>
    </location>
</feature>
<feature type="domain" description="Type II secretion system protein GspF" evidence="9">
    <location>
        <begin position="262"/>
        <end position="384"/>
    </location>
</feature>
<comment type="similarity">
    <text evidence="2">Belongs to the GSP F family.</text>
</comment>
<keyword evidence="4" id="KW-0997">Cell inner membrane</keyword>
<evidence type="ECO:0000313" key="10">
    <source>
        <dbReference type="EMBL" id="AAC07273.1"/>
    </source>
</evidence>
<dbReference type="PANTHER" id="PTHR30012">
    <property type="entry name" value="GENERAL SECRETION PATHWAY PROTEIN"/>
    <property type="match status" value="1"/>
</dbReference>
<dbReference type="InParanoid" id="O67317"/>
<dbReference type="EMBL" id="AE000657">
    <property type="protein sequence ID" value="AAC07273.1"/>
    <property type="molecule type" value="Genomic_DNA"/>
</dbReference>
<keyword evidence="11" id="KW-1185">Reference proteome</keyword>
<feature type="transmembrane region" description="Helical" evidence="8">
    <location>
        <begin position="365"/>
        <end position="385"/>
    </location>
</feature>
<organism evidence="10 11">
    <name type="scientific">Aquifex aeolicus (strain VF5)</name>
    <dbReference type="NCBI Taxonomy" id="224324"/>
    <lineage>
        <taxon>Bacteria</taxon>
        <taxon>Pseudomonadati</taxon>
        <taxon>Aquificota</taxon>
        <taxon>Aquificia</taxon>
        <taxon>Aquificales</taxon>
        <taxon>Aquificaceae</taxon>
        <taxon>Aquifex</taxon>
    </lineage>
</organism>
<dbReference type="PIR" id="B70411">
    <property type="entry name" value="B70411"/>
</dbReference>
<evidence type="ECO:0000256" key="4">
    <source>
        <dbReference type="ARBA" id="ARBA00022519"/>
    </source>
</evidence>
<dbReference type="PRINTS" id="PR00812">
    <property type="entry name" value="BCTERIALGSPF"/>
</dbReference>
<keyword evidence="3" id="KW-1003">Cell membrane</keyword>
<dbReference type="InterPro" id="IPR003004">
    <property type="entry name" value="GspF/PilC"/>
</dbReference>
<accession>O67317</accession>
<dbReference type="RefSeq" id="WP_010880819.1">
    <property type="nucleotide sequence ID" value="NC_000918.1"/>
</dbReference>
<keyword evidence="7 8" id="KW-0472">Membrane</keyword>
<protein>
    <submittedName>
        <fullName evidence="10">Fimbrial assembly protein PilC2</fullName>
    </submittedName>
</protein>
<evidence type="ECO:0000256" key="7">
    <source>
        <dbReference type="ARBA" id="ARBA00023136"/>
    </source>
</evidence>
<dbReference type="Proteomes" id="UP000000798">
    <property type="component" value="Chromosome"/>
</dbReference>
<dbReference type="AlphaFoldDB" id="O67317"/>
<evidence type="ECO:0000256" key="1">
    <source>
        <dbReference type="ARBA" id="ARBA00004429"/>
    </source>
</evidence>
<dbReference type="Pfam" id="PF00482">
    <property type="entry name" value="T2SSF"/>
    <property type="match status" value="2"/>
</dbReference>
<dbReference type="HOGENOM" id="CLU_035032_0_1_0"/>
<name>O67317_AQUAE</name>
<gene>
    <name evidence="10" type="primary">pilC2</name>
    <name evidence="10" type="ordered locus">aq_1285</name>
</gene>
<dbReference type="STRING" id="224324.aq_1285"/>
<dbReference type="InterPro" id="IPR018076">
    <property type="entry name" value="T2SS_GspF_dom"/>
</dbReference>
<dbReference type="PANTHER" id="PTHR30012:SF0">
    <property type="entry name" value="TYPE II SECRETION SYSTEM PROTEIN F-RELATED"/>
    <property type="match status" value="1"/>
</dbReference>
<reference evidence="10 11" key="1">
    <citation type="journal article" date="1998" name="Nature">
        <title>The complete genome of the hyperthermophilic bacterium Aquifex aeolicus.</title>
        <authorList>
            <person name="Deckert G."/>
            <person name="Warren P.V."/>
            <person name="Gaasterland T."/>
            <person name="Young W.G."/>
            <person name="Lenox A.L."/>
            <person name="Graham D.E."/>
            <person name="Overbeek R."/>
            <person name="Snead M.A."/>
            <person name="Keller M."/>
            <person name="Aujay M."/>
            <person name="Huber R."/>
            <person name="Feldman R.A."/>
            <person name="Short J.M."/>
            <person name="Olson G.J."/>
            <person name="Swanson R.V."/>
        </authorList>
    </citation>
    <scope>NUCLEOTIDE SEQUENCE [LARGE SCALE GENOMIC DNA]</scope>
    <source>
        <strain evidence="10 11">VF5</strain>
    </source>
</reference>
<dbReference type="eggNOG" id="COG1459">
    <property type="taxonomic scope" value="Bacteria"/>
</dbReference>
<dbReference type="InterPro" id="IPR042094">
    <property type="entry name" value="T2SS_GspF_sf"/>
</dbReference>
<sequence length="394" mass="44646">MKEFVYEGYKEGRKLSGKVRARDEVEAFKKLISEGVKPISIHEEKKKLSFKFFKKRVGEEELGFSLIQLSLLLSSGIPLTRALELVSSQTENENLKNAFFQVKEYVEKGYSLAEAFKRTGVFPEFLTEMLTGVQRGENLEYVFQVAGEYLQKVAEFKNKVITSITYPAFVITFSFLSLFVAVKFVVPRIAKVLEGFGKELPLITKLVILFSDVLTLFLLLLPLILLIFQFREKIFSRERLDYLTLKIPVIGKLNLYFNLSRFSRTLSMLLEASVPLSTALSIAVKSVSNVYLRKKLESLVSEVEKGKSFSALLSRENVLPELFVNLVETGEVSGELEKTLNLLAQVYEKQSDRLISFWLRLVEPLAILVIGITVGIIAFSVILPLTEISMGFKS</sequence>
<comment type="subcellular location">
    <subcellularLocation>
        <location evidence="1">Cell inner membrane</location>
        <topology evidence="1">Multi-pass membrane protein</topology>
    </subcellularLocation>
</comment>
<keyword evidence="6 8" id="KW-1133">Transmembrane helix</keyword>
<feature type="transmembrane region" description="Helical" evidence="8">
    <location>
        <begin position="206"/>
        <end position="228"/>
    </location>
</feature>
<evidence type="ECO:0000256" key="8">
    <source>
        <dbReference type="SAM" id="Phobius"/>
    </source>
</evidence>
<evidence type="ECO:0000256" key="2">
    <source>
        <dbReference type="ARBA" id="ARBA00005745"/>
    </source>
</evidence>
<evidence type="ECO:0000256" key="3">
    <source>
        <dbReference type="ARBA" id="ARBA00022475"/>
    </source>
</evidence>
<dbReference type="KEGG" id="aae:aq_1285"/>
<evidence type="ECO:0000256" key="6">
    <source>
        <dbReference type="ARBA" id="ARBA00022989"/>
    </source>
</evidence>
<dbReference type="GO" id="GO:0005886">
    <property type="term" value="C:plasma membrane"/>
    <property type="evidence" value="ECO:0007669"/>
    <property type="project" value="UniProtKB-SubCell"/>
</dbReference>
<proteinExistence type="inferred from homology"/>
<dbReference type="Gene3D" id="1.20.81.30">
    <property type="entry name" value="Type II secretion system (T2SS), domain F"/>
    <property type="match status" value="2"/>
</dbReference>
<evidence type="ECO:0000256" key="5">
    <source>
        <dbReference type="ARBA" id="ARBA00022692"/>
    </source>
</evidence>
<dbReference type="FunFam" id="1.20.81.30:FF:000001">
    <property type="entry name" value="Type II secretion system protein F"/>
    <property type="match status" value="1"/>
</dbReference>
<feature type="transmembrane region" description="Helical" evidence="8">
    <location>
        <begin position="166"/>
        <end position="186"/>
    </location>
</feature>
<keyword evidence="5 8" id="KW-0812">Transmembrane</keyword>
<dbReference type="OrthoDB" id="9874at2"/>
<evidence type="ECO:0000259" key="9">
    <source>
        <dbReference type="Pfam" id="PF00482"/>
    </source>
</evidence>
<dbReference type="EnsemblBacteria" id="AAC07273">
    <property type="protein sequence ID" value="AAC07273"/>
    <property type="gene ID" value="aq_1285"/>
</dbReference>
<evidence type="ECO:0000313" key="11">
    <source>
        <dbReference type="Proteomes" id="UP000000798"/>
    </source>
</evidence>